<reference evidence="3" key="1">
    <citation type="journal article" date="2019" name="Int. J. Syst. Evol. Microbiol.">
        <title>The Global Catalogue of Microorganisms (GCM) 10K type strain sequencing project: providing services to taxonomists for standard genome sequencing and annotation.</title>
        <authorList>
            <consortium name="The Broad Institute Genomics Platform"/>
            <consortium name="The Broad Institute Genome Sequencing Center for Infectious Disease"/>
            <person name="Wu L."/>
            <person name="Ma J."/>
        </authorList>
    </citation>
    <scope>NUCLEOTIDE SEQUENCE [LARGE SCALE GENOMIC DNA]</scope>
    <source>
        <strain evidence="3">JCM 17017</strain>
    </source>
</reference>
<name>A0ABP7HCC2_9PSEU</name>
<protein>
    <recommendedName>
        <fullName evidence="1">HTH cro/C1-type domain-containing protein</fullName>
    </recommendedName>
</protein>
<dbReference type="InterPro" id="IPR001387">
    <property type="entry name" value="Cro/C1-type_HTH"/>
</dbReference>
<feature type="domain" description="HTH cro/C1-type" evidence="1">
    <location>
        <begin position="40"/>
        <end position="91"/>
    </location>
</feature>
<proteinExistence type="predicted"/>
<sequence>MPPVAALITLAVGLPVSYLVLLARQAARWLAVRRAFGRRLRQLRRARRWSTREVASRLCWSWLDLVLIEHGLTEPDLVRLAAVLDVDLRELMRGLRASRSPEE</sequence>
<evidence type="ECO:0000259" key="1">
    <source>
        <dbReference type="PROSITE" id="PS50943"/>
    </source>
</evidence>
<evidence type="ECO:0000313" key="3">
    <source>
        <dbReference type="Proteomes" id="UP001501624"/>
    </source>
</evidence>
<dbReference type="SUPFAM" id="SSF47413">
    <property type="entry name" value="lambda repressor-like DNA-binding domains"/>
    <property type="match status" value="1"/>
</dbReference>
<dbReference type="Gene3D" id="1.10.260.40">
    <property type="entry name" value="lambda repressor-like DNA-binding domains"/>
    <property type="match status" value="1"/>
</dbReference>
<comment type="caution">
    <text evidence="2">The sequence shown here is derived from an EMBL/GenBank/DDBJ whole genome shotgun (WGS) entry which is preliminary data.</text>
</comment>
<dbReference type="EMBL" id="BAABCM010000001">
    <property type="protein sequence ID" value="GAA3790806.1"/>
    <property type="molecule type" value="Genomic_DNA"/>
</dbReference>
<organism evidence="2 3">
    <name type="scientific">Amycolatopsis tucumanensis</name>
    <dbReference type="NCBI Taxonomy" id="401106"/>
    <lineage>
        <taxon>Bacteria</taxon>
        <taxon>Bacillati</taxon>
        <taxon>Actinomycetota</taxon>
        <taxon>Actinomycetes</taxon>
        <taxon>Pseudonocardiales</taxon>
        <taxon>Pseudonocardiaceae</taxon>
        <taxon>Amycolatopsis</taxon>
    </lineage>
</organism>
<keyword evidence="3" id="KW-1185">Reference proteome</keyword>
<accession>A0ABP7HCC2</accession>
<dbReference type="Proteomes" id="UP001501624">
    <property type="component" value="Unassembled WGS sequence"/>
</dbReference>
<dbReference type="InterPro" id="IPR010982">
    <property type="entry name" value="Lambda_DNA-bd_dom_sf"/>
</dbReference>
<evidence type="ECO:0000313" key="2">
    <source>
        <dbReference type="EMBL" id="GAA3790806.1"/>
    </source>
</evidence>
<dbReference type="PROSITE" id="PS50943">
    <property type="entry name" value="HTH_CROC1"/>
    <property type="match status" value="1"/>
</dbReference>
<gene>
    <name evidence="2" type="ORF">GCM10022380_04030</name>
</gene>